<proteinExistence type="inferred from homology"/>
<dbReference type="InterPro" id="IPR050592">
    <property type="entry name" value="GDSL_lipolytic_enzyme"/>
</dbReference>
<dbReference type="InterPro" id="IPR001087">
    <property type="entry name" value="GDSL"/>
</dbReference>
<dbReference type="GO" id="GO:0016788">
    <property type="term" value="F:hydrolase activity, acting on ester bonds"/>
    <property type="evidence" value="ECO:0007669"/>
    <property type="project" value="InterPro"/>
</dbReference>
<dbReference type="Pfam" id="PF00657">
    <property type="entry name" value="Lipase_GDSL"/>
    <property type="match status" value="1"/>
</dbReference>
<dbReference type="InterPro" id="IPR036514">
    <property type="entry name" value="SGNH_hydro_sf"/>
</dbReference>
<dbReference type="Proteomes" id="UP001293254">
    <property type="component" value="Unassembled WGS sequence"/>
</dbReference>
<sequence>MTAKSPVLRSCSHKENADAKSYNDKLEKLLPQIQADLPGSKILYVDTYNPLFDMITNPPKYQFVETRRGCCGTGLLEAGPLCTRTTPVCSNPSRYLFWDSIHPSESTYTILSQKLAELLLHELSVTRRQ</sequence>
<dbReference type="PANTHER" id="PTHR45642">
    <property type="entry name" value="GDSL ESTERASE/LIPASE EXL3"/>
    <property type="match status" value="1"/>
</dbReference>
<evidence type="ECO:0000313" key="2">
    <source>
        <dbReference type="EMBL" id="KAK4419888.1"/>
    </source>
</evidence>
<dbReference type="EMBL" id="JACGWO010000009">
    <property type="protein sequence ID" value="KAK4419888.1"/>
    <property type="molecule type" value="Genomic_DNA"/>
</dbReference>
<gene>
    <name evidence="2" type="ORF">Salat_2401700</name>
</gene>
<dbReference type="Gene3D" id="3.40.50.1110">
    <property type="entry name" value="SGNH hydrolase"/>
    <property type="match status" value="1"/>
</dbReference>
<evidence type="ECO:0000256" key="1">
    <source>
        <dbReference type="ARBA" id="ARBA00008668"/>
    </source>
</evidence>
<accession>A0AAE1XXE7</accession>
<dbReference type="AlphaFoldDB" id="A0AAE1XXE7"/>
<dbReference type="SUPFAM" id="SSF52266">
    <property type="entry name" value="SGNH hydrolase"/>
    <property type="match status" value="1"/>
</dbReference>
<comment type="similarity">
    <text evidence="1">Belongs to the 'GDSL' lipolytic enzyme family.</text>
</comment>
<organism evidence="2 3">
    <name type="scientific">Sesamum alatum</name>
    <dbReference type="NCBI Taxonomy" id="300844"/>
    <lineage>
        <taxon>Eukaryota</taxon>
        <taxon>Viridiplantae</taxon>
        <taxon>Streptophyta</taxon>
        <taxon>Embryophyta</taxon>
        <taxon>Tracheophyta</taxon>
        <taxon>Spermatophyta</taxon>
        <taxon>Magnoliopsida</taxon>
        <taxon>eudicotyledons</taxon>
        <taxon>Gunneridae</taxon>
        <taxon>Pentapetalae</taxon>
        <taxon>asterids</taxon>
        <taxon>lamiids</taxon>
        <taxon>Lamiales</taxon>
        <taxon>Pedaliaceae</taxon>
        <taxon>Sesamum</taxon>
    </lineage>
</organism>
<comment type="caution">
    <text evidence="2">The sequence shown here is derived from an EMBL/GenBank/DDBJ whole genome shotgun (WGS) entry which is preliminary data.</text>
</comment>
<dbReference type="PANTHER" id="PTHR45642:SF30">
    <property type="entry name" value="SGNH HYDROLASE-TYPE ESTERASE DOMAIN-CONTAINING PROTEIN"/>
    <property type="match status" value="1"/>
</dbReference>
<evidence type="ECO:0000313" key="3">
    <source>
        <dbReference type="Proteomes" id="UP001293254"/>
    </source>
</evidence>
<reference evidence="2" key="2">
    <citation type="journal article" date="2024" name="Plant">
        <title>Genomic evolution and insights into agronomic trait innovations of Sesamum species.</title>
        <authorList>
            <person name="Miao H."/>
            <person name="Wang L."/>
            <person name="Qu L."/>
            <person name="Liu H."/>
            <person name="Sun Y."/>
            <person name="Le M."/>
            <person name="Wang Q."/>
            <person name="Wei S."/>
            <person name="Zheng Y."/>
            <person name="Lin W."/>
            <person name="Duan Y."/>
            <person name="Cao H."/>
            <person name="Xiong S."/>
            <person name="Wang X."/>
            <person name="Wei L."/>
            <person name="Li C."/>
            <person name="Ma Q."/>
            <person name="Ju M."/>
            <person name="Zhao R."/>
            <person name="Li G."/>
            <person name="Mu C."/>
            <person name="Tian Q."/>
            <person name="Mei H."/>
            <person name="Zhang T."/>
            <person name="Gao T."/>
            <person name="Zhang H."/>
        </authorList>
    </citation>
    <scope>NUCLEOTIDE SEQUENCE</scope>
    <source>
        <strain evidence="2">3651</strain>
    </source>
</reference>
<keyword evidence="3" id="KW-1185">Reference proteome</keyword>
<reference evidence="2" key="1">
    <citation type="submission" date="2020-06" db="EMBL/GenBank/DDBJ databases">
        <authorList>
            <person name="Li T."/>
            <person name="Hu X."/>
            <person name="Zhang T."/>
            <person name="Song X."/>
            <person name="Zhang H."/>
            <person name="Dai N."/>
            <person name="Sheng W."/>
            <person name="Hou X."/>
            <person name="Wei L."/>
        </authorList>
    </citation>
    <scope>NUCLEOTIDE SEQUENCE</scope>
    <source>
        <strain evidence="2">3651</strain>
        <tissue evidence="2">Leaf</tissue>
    </source>
</reference>
<name>A0AAE1XXE7_9LAMI</name>
<protein>
    <submittedName>
        <fullName evidence="2">GDSL esterase/lipase</fullName>
    </submittedName>
</protein>